<sequence length="65" mass="7840">MRDLFFKKIFFNFPVPNHNEWDANINVFSDSDYKDYLTPLMEVGLEKDNYIVFDIEEKNIQLQSC</sequence>
<reference evidence="1 2" key="1">
    <citation type="journal article" date="2011" name="J. Bacteriol.">
        <title>Genome sequence of the repetitive-sequence-rich Mycoplasma fermentans strain M64.</title>
        <authorList>
            <person name="Shu H.W."/>
            <person name="Liu T.T."/>
            <person name="Chang H.Y."/>
            <person name="Liu Y.M."/>
            <person name="Wu K.M."/>
            <person name="Shu H.Y."/>
            <person name="Tsai S.F."/>
            <person name="Hsiao K.J."/>
            <person name="Hu W.S."/>
            <person name="Ng W.V."/>
        </authorList>
    </citation>
    <scope>NUCLEOTIDE SEQUENCE [LARGE SCALE GENOMIC DNA]</scope>
    <source>
        <strain evidence="1 2">M64</strain>
    </source>
</reference>
<proteinExistence type="predicted"/>
<evidence type="ECO:0000313" key="2">
    <source>
        <dbReference type="Proteomes" id="UP000007473"/>
    </source>
</evidence>
<evidence type="ECO:0000313" key="1">
    <source>
        <dbReference type="EMBL" id="ADV34679.1"/>
    </source>
</evidence>
<dbReference type="EMBL" id="CP002458">
    <property type="protein sequence ID" value="ADV34679.1"/>
    <property type="molecule type" value="Genomic_DNA"/>
</dbReference>
<accession>A0AB32XCP1</accession>
<dbReference type="Proteomes" id="UP000007473">
    <property type="component" value="Chromosome"/>
</dbReference>
<organism evidence="1 2">
    <name type="scientific">Mycoplasmopsis fermentans (strain M64)</name>
    <name type="common">Mycoplasma fermentans</name>
    <dbReference type="NCBI Taxonomy" id="943945"/>
    <lineage>
        <taxon>Bacteria</taxon>
        <taxon>Bacillati</taxon>
        <taxon>Mycoplasmatota</taxon>
        <taxon>Mycoplasmoidales</taxon>
        <taxon>Metamycoplasmataceae</taxon>
        <taxon>Mycoplasmopsis</taxon>
    </lineage>
</organism>
<dbReference type="KEGG" id="mfm:MfeM64YM_0681"/>
<protein>
    <submittedName>
        <fullName evidence="1">Uncharacterized protein</fullName>
    </submittedName>
</protein>
<name>A0AB32XCP1_MYCFM</name>
<dbReference type="AlphaFoldDB" id="A0AB32XCP1"/>
<gene>
    <name evidence="1" type="ordered locus">MfeM64YM_0681</name>
</gene>